<dbReference type="AlphaFoldDB" id="L9LAF2"/>
<organism evidence="1 2">
    <name type="scientific">Tupaia chinensis</name>
    <name type="common">Chinese tree shrew</name>
    <name type="synonym">Tupaia belangeri chinensis</name>
    <dbReference type="NCBI Taxonomy" id="246437"/>
    <lineage>
        <taxon>Eukaryota</taxon>
        <taxon>Metazoa</taxon>
        <taxon>Chordata</taxon>
        <taxon>Craniata</taxon>
        <taxon>Vertebrata</taxon>
        <taxon>Euteleostomi</taxon>
        <taxon>Mammalia</taxon>
        <taxon>Eutheria</taxon>
        <taxon>Euarchontoglires</taxon>
        <taxon>Scandentia</taxon>
        <taxon>Tupaiidae</taxon>
        <taxon>Tupaia</taxon>
    </lineage>
</organism>
<reference evidence="2" key="1">
    <citation type="submission" date="2012-07" db="EMBL/GenBank/DDBJ databases">
        <title>Genome of the Chinese tree shrew, a rising model animal genetically related to primates.</title>
        <authorList>
            <person name="Zhang G."/>
            <person name="Fan Y."/>
            <person name="Yao Y."/>
            <person name="Huang Z."/>
        </authorList>
    </citation>
    <scope>NUCLEOTIDE SEQUENCE [LARGE SCALE GENOMIC DNA]</scope>
</reference>
<reference evidence="2" key="2">
    <citation type="journal article" date="2013" name="Nat. Commun.">
        <title>Genome of the Chinese tree shrew.</title>
        <authorList>
            <person name="Fan Y."/>
            <person name="Huang Z.Y."/>
            <person name="Cao C.C."/>
            <person name="Chen C.S."/>
            <person name="Chen Y.X."/>
            <person name="Fan D.D."/>
            <person name="He J."/>
            <person name="Hou H.L."/>
            <person name="Hu L."/>
            <person name="Hu X.T."/>
            <person name="Jiang X.T."/>
            <person name="Lai R."/>
            <person name="Lang Y.S."/>
            <person name="Liang B."/>
            <person name="Liao S.G."/>
            <person name="Mu D."/>
            <person name="Ma Y.Y."/>
            <person name="Niu Y.Y."/>
            <person name="Sun X.Q."/>
            <person name="Xia J.Q."/>
            <person name="Xiao J."/>
            <person name="Xiong Z.Q."/>
            <person name="Xu L."/>
            <person name="Yang L."/>
            <person name="Zhang Y."/>
            <person name="Zhao W."/>
            <person name="Zhao X.D."/>
            <person name="Zheng Y.T."/>
            <person name="Zhou J.M."/>
            <person name="Zhu Y.B."/>
            <person name="Zhang G.J."/>
            <person name="Wang J."/>
            <person name="Yao Y.G."/>
        </authorList>
    </citation>
    <scope>NUCLEOTIDE SEQUENCE [LARGE SCALE GENOMIC DNA]</scope>
</reference>
<sequence>MQWVKRKPLGTELVQKDLVINHPRKNKGCSTPIICSRYHDNELEWTLLSTLKSVPVDSDLTEEVQNEKNVNHSKSQSRVQHLGAHITKSCHEGSQEVPCDVSLLANERQEMEKDR</sequence>
<proteinExistence type="predicted"/>
<protein>
    <submittedName>
        <fullName evidence="1">Uncharacterized protein</fullName>
    </submittedName>
</protein>
<accession>L9LAF2</accession>
<dbReference type="Proteomes" id="UP000011518">
    <property type="component" value="Unassembled WGS sequence"/>
</dbReference>
<keyword evidence="2" id="KW-1185">Reference proteome</keyword>
<dbReference type="InParanoid" id="L9LAF2"/>
<evidence type="ECO:0000313" key="2">
    <source>
        <dbReference type="Proteomes" id="UP000011518"/>
    </source>
</evidence>
<name>L9LAF2_TUPCH</name>
<dbReference type="EMBL" id="KB320457">
    <property type="protein sequence ID" value="ELW71639.1"/>
    <property type="molecule type" value="Genomic_DNA"/>
</dbReference>
<evidence type="ECO:0000313" key="1">
    <source>
        <dbReference type="EMBL" id="ELW71639.1"/>
    </source>
</evidence>
<gene>
    <name evidence="1" type="ORF">TREES_T100002458</name>
</gene>